<dbReference type="Gene3D" id="2.60.120.10">
    <property type="entry name" value="Jelly Rolls"/>
    <property type="match status" value="2"/>
</dbReference>
<name>H0EJH3_GLAL7</name>
<dbReference type="EMBL" id="AGUE01000055">
    <property type="protein sequence ID" value="EHL01366.1"/>
    <property type="molecule type" value="Genomic_DNA"/>
</dbReference>
<organism evidence="3 4">
    <name type="scientific">Glarea lozoyensis (strain ATCC 74030 / MF5533)</name>
    <dbReference type="NCBI Taxonomy" id="1104152"/>
    <lineage>
        <taxon>Eukaryota</taxon>
        <taxon>Fungi</taxon>
        <taxon>Dikarya</taxon>
        <taxon>Ascomycota</taxon>
        <taxon>Pezizomycotina</taxon>
        <taxon>Leotiomycetes</taxon>
        <taxon>Helotiales</taxon>
        <taxon>Helotiaceae</taxon>
        <taxon>Glarea</taxon>
    </lineage>
</organism>
<gene>
    <name evidence="3" type="ORF">M7I_2699</name>
</gene>
<dbReference type="InterPro" id="IPR014710">
    <property type="entry name" value="RmlC-like_jellyroll"/>
</dbReference>
<sequence length="220" mass="24542">MTCPREKRGAGTATHRWRQRRRDTRTNEIIEIAAVSNEGKNQVFRADKGDIWYFPKGQGHTIQGLTDPGAEYLLVFDAGDFDSTSRTLNVADWLIHTPPSVLAKNFGVSNNTFKTLPKALGSIFRGNLIWLGGGNARTFDFEAGDTAVFPDNSGHYVENTHPTETLRYLEIFQSDKVVDFGLEQWLALTPPDLVAQILNVSVETVKSFKSERGILVKGKE</sequence>
<dbReference type="InterPro" id="IPR006045">
    <property type="entry name" value="Cupin_1"/>
</dbReference>
<feature type="region of interest" description="Disordered" evidence="1">
    <location>
        <begin position="1"/>
        <end position="22"/>
    </location>
</feature>
<protein>
    <submittedName>
        <fullName evidence="3">Putative Oxalate decarboxylase oxdD</fullName>
    </submittedName>
</protein>
<dbReference type="OrthoDB" id="10263073at2759"/>
<reference evidence="3 4" key="1">
    <citation type="journal article" date="2012" name="Eukaryot. Cell">
        <title>Genome sequence of the fungus Glarea lozoyensis: the first genome sequence of a species from the Helotiaceae family.</title>
        <authorList>
            <person name="Youssar L."/>
            <person name="Gruening B.A."/>
            <person name="Erxleben A."/>
            <person name="Guenther S."/>
            <person name="Huettel W."/>
        </authorList>
    </citation>
    <scope>NUCLEOTIDE SEQUENCE [LARGE SCALE GENOMIC DNA]</scope>
    <source>
        <strain evidence="4">ATCC 74030 / MF5533</strain>
    </source>
</reference>
<evidence type="ECO:0000256" key="1">
    <source>
        <dbReference type="SAM" id="MobiDB-lite"/>
    </source>
</evidence>
<dbReference type="Pfam" id="PF00190">
    <property type="entry name" value="Cupin_1"/>
    <property type="match status" value="1"/>
</dbReference>
<dbReference type="InterPro" id="IPR011051">
    <property type="entry name" value="RmlC_Cupin_sf"/>
</dbReference>
<evidence type="ECO:0000313" key="4">
    <source>
        <dbReference type="Proteomes" id="UP000005446"/>
    </source>
</evidence>
<evidence type="ECO:0000313" key="3">
    <source>
        <dbReference type="EMBL" id="EHL01366.1"/>
    </source>
</evidence>
<feature type="domain" description="Cupin type-1" evidence="2">
    <location>
        <begin position="38"/>
        <end position="112"/>
    </location>
</feature>
<dbReference type="InParanoid" id="H0EJH3"/>
<comment type="caution">
    <text evidence="3">The sequence shown here is derived from an EMBL/GenBank/DDBJ whole genome shotgun (WGS) entry which is preliminary data.</text>
</comment>
<proteinExistence type="predicted"/>
<accession>H0EJH3</accession>
<dbReference type="AlphaFoldDB" id="H0EJH3"/>
<dbReference type="Proteomes" id="UP000005446">
    <property type="component" value="Unassembled WGS sequence"/>
</dbReference>
<keyword evidence="4" id="KW-1185">Reference proteome</keyword>
<evidence type="ECO:0000259" key="2">
    <source>
        <dbReference type="Pfam" id="PF00190"/>
    </source>
</evidence>
<dbReference type="HOGENOM" id="CLU_1256130_0_0_1"/>
<dbReference type="SUPFAM" id="SSF51182">
    <property type="entry name" value="RmlC-like cupins"/>
    <property type="match status" value="1"/>
</dbReference>